<gene>
    <name evidence="7" type="ORF">M2283_005157</name>
</gene>
<dbReference type="Gene3D" id="3.40.190.10">
    <property type="entry name" value="Periplasmic binding protein-like II"/>
    <property type="match status" value="2"/>
</dbReference>
<name>A0ABT6LR26_9ACTN</name>
<dbReference type="GO" id="GO:0003677">
    <property type="term" value="F:DNA binding"/>
    <property type="evidence" value="ECO:0007669"/>
    <property type="project" value="UniProtKB-KW"/>
</dbReference>
<feature type="region of interest" description="Disordered" evidence="5">
    <location>
        <begin position="1"/>
        <end position="22"/>
    </location>
</feature>
<dbReference type="InterPro" id="IPR036390">
    <property type="entry name" value="WH_DNA-bd_sf"/>
</dbReference>
<evidence type="ECO:0000313" key="8">
    <source>
        <dbReference type="Proteomes" id="UP001160499"/>
    </source>
</evidence>
<evidence type="ECO:0000313" key="7">
    <source>
        <dbReference type="EMBL" id="MDH6217829.1"/>
    </source>
</evidence>
<dbReference type="InterPro" id="IPR036388">
    <property type="entry name" value="WH-like_DNA-bd_sf"/>
</dbReference>
<keyword evidence="8" id="KW-1185">Reference proteome</keyword>
<comment type="caution">
    <text evidence="7">The sequence shown here is derived from an EMBL/GenBank/DDBJ whole genome shotgun (WGS) entry which is preliminary data.</text>
</comment>
<dbReference type="PROSITE" id="PS50931">
    <property type="entry name" value="HTH_LYSR"/>
    <property type="match status" value="1"/>
</dbReference>
<dbReference type="Pfam" id="PF00126">
    <property type="entry name" value="HTH_1"/>
    <property type="match status" value="1"/>
</dbReference>
<reference evidence="7 8" key="1">
    <citation type="submission" date="2023-04" db="EMBL/GenBank/DDBJ databases">
        <title>Forest soil microbial communities from Buena Vista Peninsula, Colon Province, Panama.</title>
        <authorList>
            <person name="Bouskill N."/>
        </authorList>
    </citation>
    <scope>NUCLEOTIDE SEQUENCE [LARGE SCALE GENOMIC DNA]</scope>
    <source>
        <strain evidence="7 8">GGS1</strain>
    </source>
</reference>
<dbReference type="SUPFAM" id="SSF53850">
    <property type="entry name" value="Periplasmic binding protein-like II"/>
    <property type="match status" value="1"/>
</dbReference>
<dbReference type="Proteomes" id="UP001160499">
    <property type="component" value="Unassembled WGS sequence"/>
</dbReference>
<evidence type="ECO:0000259" key="6">
    <source>
        <dbReference type="PROSITE" id="PS50931"/>
    </source>
</evidence>
<evidence type="ECO:0000256" key="5">
    <source>
        <dbReference type="SAM" id="MobiDB-lite"/>
    </source>
</evidence>
<dbReference type="SUPFAM" id="SSF46785">
    <property type="entry name" value="Winged helix' DNA-binding domain"/>
    <property type="match status" value="1"/>
</dbReference>
<comment type="similarity">
    <text evidence="1">Belongs to the LysR transcriptional regulatory family.</text>
</comment>
<dbReference type="InterPro" id="IPR005119">
    <property type="entry name" value="LysR_subst-bd"/>
</dbReference>
<accession>A0ABT6LR26</accession>
<organism evidence="7 8">
    <name type="scientific">Streptomyces pseudovenezuelae</name>
    <dbReference type="NCBI Taxonomy" id="67350"/>
    <lineage>
        <taxon>Bacteria</taxon>
        <taxon>Bacillati</taxon>
        <taxon>Actinomycetota</taxon>
        <taxon>Actinomycetes</taxon>
        <taxon>Kitasatosporales</taxon>
        <taxon>Streptomycetaceae</taxon>
        <taxon>Streptomyces</taxon>
        <taxon>Streptomyces aurantiacus group</taxon>
    </lineage>
</organism>
<proteinExistence type="inferred from homology"/>
<evidence type="ECO:0000256" key="2">
    <source>
        <dbReference type="ARBA" id="ARBA00023015"/>
    </source>
</evidence>
<dbReference type="Gene3D" id="1.10.10.10">
    <property type="entry name" value="Winged helix-like DNA-binding domain superfamily/Winged helix DNA-binding domain"/>
    <property type="match status" value="1"/>
</dbReference>
<dbReference type="EMBL" id="JARXVH010000007">
    <property type="protein sequence ID" value="MDH6217829.1"/>
    <property type="molecule type" value="Genomic_DNA"/>
</dbReference>
<evidence type="ECO:0000256" key="3">
    <source>
        <dbReference type="ARBA" id="ARBA00023125"/>
    </source>
</evidence>
<evidence type="ECO:0000256" key="4">
    <source>
        <dbReference type="ARBA" id="ARBA00023163"/>
    </source>
</evidence>
<protein>
    <submittedName>
        <fullName evidence="7">DNA-binding transcriptional LysR family regulator</fullName>
    </submittedName>
</protein>
<dbReference type="PANTHER" id="PTHR30346:SF17">
    <property type="entry name" value="LYSR FAMILY TRANSCRIPTIONAL REGULATOR"/>
    <property type="match status" value="1"/>
</dbReference>
<dbReference type="CDD" id="cd08414">
    <property type="entry name" value="PBP2_LTTR_aromatics_like"/>
    <property type="match status" value="1"/>
</dbReference>
<feature type="compositionally biased region" description="Polar residues" evidence="5">
    <location>
        <begin position="396"/>
        <end position="406"/>
    </location>
</feature>
<sequence length="412" mass="43864">MRSADEDARAVGAADHDVDVLGGGGRQQALQGAVVVEEGVAAGEEEGVGLRLVQVEGELQGLHAIHAQAPAPDDALLAQPLQHTERAGAGALVHVGRATEQLHISQSPLSRQIAQLEKNLGLTLFERSQQRIRLTSDGRVFLTEARALLRHADRLENLGRRLGRGEEGGLCIGYVADAMHTGILPTALRTLRDQRPGIHVALYDQESADQFEGLRQRSLDIALVRTPPPEDDPDLNAAPLLSDPLLLALPAEHPLVEQRELTPSALDGQPWIAVGDDSQDPAWRDTFVASCVASGFRPDIRLDAADPLTALGLVASGLGLALIQQSMLRGTTDGVAVRELPWYGGSVQLWAAWHRLDLRPVVASFRETVLAGRAADPDADGMPTSAPTGMPARAPTGNSDGNSRTGPTVLWV</sequence>
<feature type="domain" description="HTH lysR-type" evidence="6">
    <location>
        <begin position="94"/>
        <end position="135"/>
    </location>
</feature>
<dbReference type="PANTHER" id="PTHR30346">
    <property type="entry name" value="TRANSCRIPTIONAL DUAL REGULATOR HCAR-RELATED"/>
    <property type="match status" value="1"/>
</dbReference>
<dbReference type="InterPro" id="IPR000847">
    <property type="entry name" value="LysR_HTH_N"/>
</dbReference>
<keyword evidence="2" id="KW-0805">Transcription regulation</keyword>
<feature type="compositionally biased region" description="Basic and acidic residues" evidence="5">
    <location>
        <begin position="1"/>
        <end position="19"/>
    </location>
</feature>
<dbReference type="PRINTS" id="PR00039">
    <property type="entry name" value="HTHLYSR"/>
</dbReference>
<feature type="region of interest" description="Disordered" evidence="5">
    <location>
        <begin position="375"/>
        <end position="412"/>
    </location>
</feature>
<evidence type="ECO:0000256" key="1">
    <source>
        <dbReference type="ARBA" id="ARBA00009437"/>
    </source>
</evidence>
<dbReference type="Pfam" id="PF03466">
    <property type="entry name" value="LysR_substrate"/>
    <property type="match status" value="1"/>
</dbReference>
<keyword evidence="3 7" id="KW-0238">DNA-binding</keyword>
<keyword evidence="4" id="KW-0804">Transcription</keyword>